<gene>
    <name evidence="2" type="ORF">Enr8_18120</name>
</gene>
<reference evidence="2 3" key="1">
    <citation type="submission" date="2019-02" db="EMBL/GenBank/DDBJ databases">
        <title>Deep-cultivation of Planctomycetes and their phenomic and genomic characterization uncovers novel biology.</title>
        <authorList>
            <person name="Wiegand S."/>
            <person name="Jogler M."/>
            <person name="Boedeker C."/>
            <person name="Pinto D."/>
            <person name="Vollmers J."/>
            <person name="Rivas-Marin E."/>
            <person name="Kohn T."/>
            <person name="Peeters S.H."/>
            <person name="Heuer A."/>
            <person name="Rast P."/>
            <person name="Oberbeckmann S."/>
            <person name="Bunk B."/>
            <person name="Jeske O."/>
            <person name="Meyerdierks A."/>
            <person name="Storesund J.E."/>
            <person name="Kallscheuer N."/>
            <person name="Luecker S."/>
            <person name="Lage O.M."/>
            <person name="Pohl T."/>
            <person name="Merkel B.J."/>
            <person name="Hornburger P."/>
            <person name="Mueller R.-W."/>
            <person name="Bruemmer F."/>
            <person name="Labrenz M."/>
            <person name="Spormann A.M."/>
            <person name="Op Den Camp H."/>
            <person name="Overmann J."/>
            <person name="Amann R."/>
            <person name="Jetten M.S.M."/>
            <person name="Mascher T."/>
            <person name="Medema M.H."/>
            <person name="Devos D.P."/>
            <person name="Kaster A.-K."/>
            <person name="Ovreas L."/>
            <person name="Rohde M."/>
            <person name="Galperin M.Y."/>
            <person name="Jogler C."/>
        </authorList>
    </citation>
    <scope>NUCLEOTIDE SEQUENCE [LARGE SCALE GENOMIC DNA]</scope>
    <source>
        <strain evidence="2 3">Enr8</strain>
    </source>
</reference>
<evidence type="ECO:0000256" key="1">
    <source>
        <dbReference type="SAM" id="Coils"/>
    </source>
</evidence>
<dbReference type="Proteomes" id="UP000318878">
    <property type="component" value="Unassembled WGS sequence"/>
</dbReference>
<dbReference type="OrthoDB" id="223245at2"/>
<dbReference type="AlphaFoldDB" id="A0A5C5V747"/>
<dbReference type="EMBL" id="SJPF01000002">
    <property type="protein sequence ID" value="TWT34404.1"/>
    <property type="molecule type" value="Genomic_DNA"/>
</dbReference>
<comment type="caution">
    <text evidence="2">The sequence shown here is derived from an EMBL/GenBank/DDBJ whole genome shotgun (WGS) entry which is preliminary data.</text>
</comment>
<organism evidence="2 3">
    <name type="scientific">Blastopirellula retiformator</name>
    <dbReference type="NCBI Taxonomy" id="2527970"/>
    <lineage>
        <taxon>Bacteria</taxon>
        <taxon>Pseudomonadati</taxon>
        <taxon>Planctomycetota</taxon>
        <taxon>Planctomycetia</taxon>
        <taxon>Pirellulales</taxon>
        <taxon>Pirellulaceae</taxon>
        <taxon>Blastopirellula</taxon>
    </lineage>
</organism>
<evidence type="ECO:0000313" key="3">
    <source>
        <dbReference type="Proteomes" id="UP000318878"/>
    </source>
</evidence>
<protein>
    <recommendedName>
        <fullName evidence="4">Bacterial type II secretion system protein G</fullName>
    </recommendedName>
</protein>
<evidence type="ECO:0000313" key="2">
    <source>
        <dbReference type="EMBL" id="TWT34404.1"/>
    </source>
</evidence>
<dbReference type="RefSeq" id="WP_146430630.1">
    <property type="nucleotide sequence ID" value="NZ_SJPF01000002.1"/>
</dbReference>
<accession>A0A5C5V747</accession>
<evidence type="ECO:0008006" key="4">
    <source>
        <dbReference type="Google" id="ProtNLM"/>
    </source>
</evidence>
<name>A0A5C5V747_9BACT</name>
<proteinExistence type="predicted"/>
<sequence>MSHFANRRFPLPAFLTVMLLGLALGPVYECRAAEPGESDQVASSDLQLTTPQMPDDLQGAARDLNERMSAGVDPVDNAAVHLVRLLGDGVFDPGLKEQSLAMLGVESLGQAPPRFVYFESFIARAAPQDGQQRQALLTRLTKQFRAANGAHWQSKDSPELAQYLAANEAALDELVRISKLPEYYAPILTIEKPPTLLGASYAIERRIPYLGQCLAIRATHRMAEGEFDGAVSDLIACHRLANLLAKGSPLDVSLAKAHWTDAYAFQAEWAMLASGKLTADQARQLQKAIQDLSSIAAAETAADVGERLIVRQEIEAMAQHDEALYAFFDWTPAKHAEQLKALRDAKIDWNLAQKRANEVQDETVSTLLMSDSKRQNEEIERLNEELDQWRKRTDADETTLLEALQADHAAGSRWIGEAVALALRTNIWQRLCTDRRGRVRRDFVSVGLALEEFHRRRGYYPAALADLSPEILASIPNDSHSQKPFEYVRKDDQHAELICWGTNRQNDAGRLFDDDLILQLGQ</sequence>
<keyword evidence="1" id="KW-0175">Coiled coil</keyword>
<keyword evidence="3" id="KW-1185">Reference proteome</keyword>
<feature type="coiled-coil region" evidence="1">
    <location>
        <begin position="365"/>
        <end position="399"/>
    </location>
</feature>